<evidence type="ECO:0000313" key="12">
    <source>
        <dbReference type="Proteomes" id="UP000237350"/>
    </source>
</evidence>
<dbReference type="InterPro" id="IPR036986">
    <property type="entry name" value="S4_RNA-bd_sf"/>
</dbReference>
<keyword evidence="2 7" id="KW-0699">rRNA-binding</keyword>
<dbReference type="PROSITE" id="PS50889">
    <property type="entry name" value="S4"/>
    <property type="match status" value="1"/>
</dbReference>
<dbReference type="NCBIfam" id="NF003717">
    <property type="entry name" value="PRK05327.1"/>
    <property type="match status" value="1"/>
</dbReference>
<dbReference type="InterPro" id="IPR022801">
    <property type="entry name" value="Ribosomal_uS4"/>
</dbReference>
<comment type="caution">
    <text evidence="11">The sequence shown here is derived from an EMBL/GenBank/DDBJ whole genome shotgun (WGS) entry which is preliminary data.</text>
</comment>
<dbReference type="GO" id="GO:0003735">
    <property type="term" value="F:structural constituent of ribosome"/>
    <property type="evidence" value="ECO:0007669"/>
    <property type="project" value="InterPro"/>
</dbReference>
<reference evidence="12" key="1">
    <citation type="submission" date="2015-12" db="EMBL/GenBank/DDBJ databases">
        <authorList>
            <person name="Lodha T.D."/>
            <person name="Chintalapati S."/>
            <person name="Chintalapati V.R."/>
            <person name="Sravanthi T."/>
        </authorList>
    </citation>
    <scope>NUCLEOTIDE SEQUENCE [LARGE SCALE GENOMIC DNA]</scope>
    <source>
        <strain evidence="12">JC133</strain>
    </source>
</reference>
<dbReference type="PROSITE" id="PS00632">
    <property type="entry name" value="RIBOSOMAL_S4"/>
    <property type="match status" value="1"/>
</dbReference>
<evidence type="ECO:0000313" key="11">
    <source>
        <dbReference type="EMBL" id="POR05414.1"/>
    </source>
</evidence>
<dbReference type="NCBIfam" id="TIGR01017">
    <property type="entry name" value="rpsD_bact"/>
    <property type="match status" value="1"/>
</dbReference>
<evidence type="ECO:0000256" key="6">
    <source>
        <dbReference type="ARBA" id="ARBA00035254"/>
    </source>
</evidence>
<dbReference type="RefSeq" id="WP_103679056.1">
    <property type="nucleotide sequence ID" value="NZ_LPWH01000002.1"/>
</dbReference>
<keyword evidence="5 7" id="KW-0687">Ribonucleoprotein</keyword>
<dbReference type="CDD" id="cd00165">
    <property type="entry name" value="S4"/>
    <property type="match status" value="1"/>
</dbReference>
<dbReference type="PANTHER" id="PTHR11831">
    <property type="entry name" value="30S 40S RIBOSOMAL PROTEIN"/>
    <property type="match status" value="1"/>
</dbReference>
<dbReference type="Proteomes" id="UP000237350">
    <property type="component" value="Unassembled WGS sequence"/>
</dbReference>
<dbReference type="GO" id="GO:0006412">
    <property type="term" value="P:translation"/>
    <property type="evidence" value="ECO:0007669"/>
    <property type="project" value="UniProtKB-UniRule"/>
</dbReference>
<accession>A0A2S4K0W9</accession>
<dbReference type="InterPro" id="IPR001912">
    <property type="entry name" value="Ribosomal_uS4_N"/>
</dbReference>
<protein>
    <recommendedName>
        <fullName evidence="6 7">Small ribosomal subunit protein uS4</fullName>
    </recommendedName>
</protein>
<dbReference type="InterPro" id="IPR005709">
    <property type="entry name" value="Ribosomal_uS4_bac-type"/>
</dbReference>
<dbReference type="SMART" id="SM01390">
    <property type="entry name" value="Ribosomal_S4"/>
    <property type="match status" value="1"/>
</dbReference>
<evidence type="ECO:0000256" key="1">
    <source>
        <dbReference type="ARBA" id="ARBA00007465"/>
    </source>
</evidence>
<keyword evidence="12" id="KW-1185">Reference proteome</keyword>
<dbReference type="OrthoDB" id="9803672at2"/>
<dbReference type="EMBL" id="LPWH01000002">
    <property type="protein sequence ID" value="POR05414.1"/>
    <property type="molecule type" value="Genomic_DNA"/>
</dbReference>
<gene>
    <name evidence="7" type="primary">rpsD</name>
    <name evidence="11" type="ORF">AU468_00630</name>
</gene>
<dbReference type="SMART" id="SM00363">
    <property type="entry name" value="S4"/>
    <property type="match status" value="1"/>
</dbReference>
<dbReference type="GO" id="GO:0019843">
    <property type="term" value="F:rRNA binding"/>
    <property type="evidence" value="ECO:0007669"/>
    <property type="project" value="UniProtKB-UniRule"/>
</dbReference>
<comment type="function">
    <text evidence="7">One of the primary rRNA binding proteins, it binds directly to 16S rRNA where it nucleates assembly of the body of the 30S subunit.</text>
</comment>
<dbReference type="GO" id="GO:0015935">
    <property type="term" value="C:small ribosomal subunit"/>
    <property type="evidence" value="ECO:0007669"/>
    <property type="project" value="InterPro"/>
</dbReference>
<keyword evidence="3 7" id="KW-0694">RNA-binding</keyword>
<dbReference type="Gene3D" id="3.10.290.10">
    <property type="entry name" value="RNA-binding S4 domain"/>
    <property type="match status" value="1"/>
</dbReference>
<dbReference type="InterPro" id="IPR018079">
    <property type="entry name" value="Ribosomal_uS4_CS"/>
</dbReference>
<sequence>MARPSKARGKIARHLGINVFGNPKYDRLLKKKPYGPGNPKKGRIRETEYARQLKEKQKVKFAYGLSERQFRNLFYKAKAMRGVAGHNMLIMLERRLDNVVYRMGMAASRRQARQLVSHGHIHLNGRKVTVPSALVRPGDLIAGKPKKSTEMLMRRLVSENSSRQTSPWIEVSQDDLTGKVTMLPTRDMIPTIAEEQLIVEFYSK</sequence>
<dbReference type="FunFam" id="3.10.290.10:FF:000001">
    <property type="entry name" value="30S ribosomal protein S4"/>
    <property type="match status" value="1"/>
</dbReference>
<comment type="function">
    <text evidence="7">With S5 and S12 plays an important role in translational accuracy.</text>
</comment>
<dbReference type="InterPro" id="IPR002942">
    <property type="entry name" value="S4_RNA-bd"/>
</dbReference>
<name>A0A2S4K0W9_9SPIO</name>
<comment type="similarity">
    <text evidence="1 7 8">Belongs to the universal ribosomal protein uS4 family.</text>
</comment>
<organism evidence="11 12">
    <name type="scientific">Alkalispirochaeta sphaeroplastigenens</name>
    <dbReference type="NCBI Taxonomy" id="1187066"/>
    <lineage>
        <taxon>Bacteria</taxon>
        <taxon>Pseudomonadati</taxon>
        <taxon>Spirochaetota</taxon>
        <taxon>Spirochaetia</taxon>
        <taxon>Spirochaetales</taxon>
        <taxon>Spirochaetaceae</taxon>
        <taxon>Alkalispirochaeta</taxon>
    </lineage>
</organism>
<evidence type="ECO:0000256" key="8">
    <source>
        <dbReference type="RuleBase" id="RU003699"/>
    </source>
</evidence>
<evidence type="ECO:0000256" key="7">
    <source>
        <dbReference type="HAMAP-Rule" id="MF_01306"/>
    </source>
</evidence>
<dbReference type="Gene3D" id="1.10.1050.10">
    <property type="entry name" value="Ribosomal Protein S4 Delta 41, Chain A, domain 1"/>
    <property type="match status" value="1"/>
</dbReference>
<dbReference type="Pfam" id="PF00163">
    <property type="entry name" value="Ribosomal_S4"/>
    <property type="match status" value="1"/>
</dbReference>
<evidence type="ECO:0000259" key="10">
    <source>
        <dbReference type="SMART" id="SM01390"/>
    </source>
</evidence>
<dbReference type="Pfam" id="PF01479">
    <property type="entry name" value="S4"/>
    <property type="match status" value="1"/>
</dbReference>
<proteinExistence type="inferred from homology"/>
<keyword evidence="4 7" id="KW-0689">Ribosomal protein</keyword>
<dbReference type="HAMAP" id="MF_01306_B">
    <property type="entry name" value="Ribosomal_uS4_B"/>
    <property type="match status" value="1"/>
</dbReference>
<evidence type="ECO:0000259" key="9">
    <source>
        <dbReference type="SMART" id="SM00363"/>
    </source>
</evidence>
<evidence type="ECO:0000256" key="4">
    <source>
        <dbReference type="ARBA" id="ARBA00022980"/>
    </source>
</evidence>
<feature type="domain" description="Small ribosomal subunit protein uS4 N-terminal" evidence="10">
    <location>
        <begin position="3"/>
        <end position="93"/>
    </location>
</feature>
<dbReference type="AlphaFoldDB" id="A0A2S4K0W9"/>
<dbReference type="PANTHER" id="PTHR11831:SF4">
    <property type="entry name" value="SMALL RIBOSOMAL SUBUNIT PROTEIN US4M"/>
    <property type="match status" value="1"/>
</dbReference>
<dbReference type="GO" id="GO:0042274">
    <property type="term" value="P:ribosomal small subunit biogenesis"/>
    <property type="evidence" value="ECO:0007669"/>
    <property type="project" value="TreeGrafter"/>
</dbReference>
<evidence type="ECO:0000256" key="3">
    <source>
        <dbReference type="ARBA" id="ARBA00022884"/>
    </source>
</evidence>
<evidence type="ECO:0000256" key="5">
    <source>
        <dbReference type="ARBA" id="ARBA00023274"/>
    </source>
</evidence>
<comment type="subunit">
    <text evidence="7">Part of the 30S ribosomal subunit. Contacts protein S5. The interaction surface between S4 and S5 is involved in control of translational fidelity.</text>
</comment>
<dbReference type="SUPFAM" id="SSF55174">
    <property type="entry name" value="Alpha-L RNA-binding motif"/>
    <property type="match status" value="1"/>
</dbReference>
<feature type="domain" description="RNA-binding S4" evidence="9">
    <location>
        <begin position="94"/>
        <end position="150"/>
    </location>
</feature>
<evidence type="ECO:0000256" key="2">
    <source>
        <dbReference type="ARBA" id="ARBA00022730"/>
    </source>
</evidence>